<dbReference type="InterPro" id="IPR000782">
    <property type="entry name" value="FAS1_domain"/>
</dbReference>
<evidence type="ECO:0000256" key="1">
    <source>
        <dbReference type="SAM" id="SignalP"/>
    </source>
</evidence>
<feature type="domain" description="FAS1" evidence="2">
    <location>
        <begin position="179"/>
        <end position="325"/>
    </location>
</feature>
<organism evidence="3 4">
    <name type="scientific">Ulvibacterium marinum</name>
    <dbReference type="NCBI Taxonomy" id="2419782"/>
    <lineage>
        <taxon>Bacteria</taxon>
        <taxon>Pseudomonadati</taxon>
        <taxon>Bacteroidota</taxon>
        <taxon>Flavobacteriia</taxon>
        <taxon>Flavobacteriales</taxon>
        <taxon>Flavobacteriaceae</taxon>
        <taxon>Ulvibacterium</taxon>
    </lineage>
</organism>
<name>A0A3B0C3K2_9FLAO</name>
<evidence type="ECO:0000313" key="4">
    <source>
        <dbReference type="Proteomes" id="UP000276603"/>
    </source>
</evidence>
<protein>
    <submittedName>
        <fullName evidence="3">Fasciclin domain-containing protein</fullName>
    </submittedName>
</protein>
<dbReference type="AlphaFoldDB" id="A0A3B0C3K2"/>
<dbReference type="SMART" id="SM00554">
    <property type="entry name" value="FAS1"/>
    <property type="match status" value="2"/>
</dbReference>
<dbReference type="PANTHER" id="PTHR10900:SF77">
    <property type="entry name" value="FI19380P1"/>
    <property type="match status" value="1"/>
</dbReference>
<keyword evidence="4" id="KW-1185">Reference proteome</keyword>
<dbReference type="InterPro" id="IPR036378">
    <property type="entry name" value="FAS1_dom_sf"/>
</dbReference>
<dbReference type="Gene3D" id="2.30.180.10">
    <property type="entry name" value="FAS1 domain"/>
    <property type="match status" value="2"/>
</dbReference>
<dbReference type="PROSITE" id="PS51257">
    <property type="entry name" value="PROKAR_LIPOPROTEIN"/>
    <property type="match status" value="1"/>
</dbReference>
<evidence type="ECO:0000259" key="2">
    <source>
        <dbReference type="PROSITE" id="PS50213"/>
    </source>
</evidence>
<feature type="signal peptide" evidence="1">
    <location>
        <begin position="1"/>
        <end position="25"/>
    </location>
</feature>
<dbReference type="Proteomes" id="UP000276603">
    <property type="component" value="Unassembled WGS sequence"/>
</dbReference>
<feature type="domain" description="FAS1" evidence="2">
    <location>
        <begin position="35"/>
        <end position="177"/>
    </location>
</feature>
<evidence type="ECO:0000313" key="3">
    <source>
        <dbReference type="EMBL" id="RKN79890.1"/>
    </source>
</evidence>
<sequence>MKKHLKSKSILFLFLVTLMAASCLSDDNGGIQRPQENIADVVKTIDDLSLLESALERADLVSNLEELGSFTLLAPNNAALTAFLEDNDFTDIDAIPIDVLRQVLLNHVLVGEFRSTNLIGISGYVRTFAEAPVAENRMSMYVDGTDGIGFNNVAKVAPGGRDIAASNGSIHIVDGVIGLPTLATFVLADSNFRELETALTSATPTVDYITVLSDTGLLTLFAPLDTAFDALLSSNPDWNSLDDIDEDLLNSVLAHHVIGGANIVSTDIEDNEESPATLEGDTLTFTVTGNNVILITDGSGNTDTTITAADIQGSNGVLHVINRVMIPNTEN</sequence>
<accession>A0A3B0C3K2</accession>
<dbReference type="PROSITE" id="PS50213">
    <property type="entry name" value="FAS1"/>
    <property type="match status" value="2"/>
</dbReference>
<feature type="chain" id="PRO_5017309470" evidence="1">
    <location>
        <begin position="26"/>
        <end position="331"/>
    </location>
</feature>
<dbReference type="RefSeq" id="WP_120712699.1">
    <property type="nucleotide sequence ID" value="NZ_RBCJ01000003.1"/>
</dbReference>
<dbReference type="EMBL" id="RBCJ01000003">
    <property type="protein sequence ID" value="RKN79890.1"/>
    <property type="molecule type" value="Genomic_DNA"/>
</dbReference>
<dbReference type="PANTHER" id="PTHR10900">
    <property type="entry name" value="PERIOSTIN-RELATED"/>
    <property type="match status" value="1"/>
</dbReference>
<dbReference type="SUPFAM" id="SSF82153">
    <property type="entry name" value="FAS1 domain"/>
    <property type="match status" value="2"/>
</dbReference>
<reference evidence="3 4" key="1">
    <citation type="submission" date="2018-10" db="EMBL/GenBank/DDBJ databases">
        <title>Ulvibacterium marinum gen. nov., sp. nov., a novel marine bacterium of the family Flavobacteriaceae, isolated from a culture of the green alga Ulva prolifera.</title>
        <authorList>
            <person name="Zhang Z."/>
        </authorList>
    </citation>
    <scope>NUCLEOTIDE SEQUENCE [LARGE SCALE GENOMIC DNA]</scope>
    <source>
        <strain evidence="3 4">CCMM003</strain>
    </source>
</reference>
<gene>
    <name evidence="3" type="ORF">D7Z94_16635</name>
</gene>
<comment type="caution">
    <text evidence="3">The sequence shown here is derived from an EMBL/GenBank/DDBJ whole genome shotgun (WGS) entry which is preliminary data.</text>
</comment>
<keyword evidence="1" id="KW-0732">Signal</keyword>
<dbReference type="InterPro" id="IPR050904">
    <property type="entry name" value="Adhesion/Biosynth-related"/>
</dbReference>
<proteinExistence type="predicted"/>
<dbReference type="Pfam" id="PF02469">
    <property type="entry name" value="Fasciclin"/>
    <property type="match status" value="2"/>
</dbReference>
<dbReference type="OrthoDB" id="9800666at2"/>